<dbReference type="EMBL" id="CAVMBE010000008">
    <property type="protein sequence ID" value="CAK3865903.1"/>
    <property type="molecule type" value="Genomic_DNA"/>
</dbReference>
<evidence type="ECO:0000313" key="4">
    <source>
        <dbReference type="Proteomes" id="UP001296104"/>
    </source>
</evidence>
<sequence>MFAKLATVFTLLALSAHVAVATPPACLIAAVNTQDDPSDLKSVCGDGASVVKKYISSNCGDSQDAANSAFMDVCKDAGVTVSSSASSSGTATKSATKSASSSASVSSASVTESASKGVTSGIATNIPNGTLTGGYAPIGTGASSGFMSQTANGTYSAPTASATGTSRYGSSAATPTESGISTSTGAASRLGMDLLGLTAVGVFGAMLAL</sequence>
<keyword evidence="2" id="KW-0732">Signal</keyword>
<gene>
    <name evidence="3" type="ORF">LECACI_7A001896</name>
</gene>
<organism evidence="3 4">
    <name type="scientific">Lecanosticta acicola</name>
    <dbReference type="NCBI Taxonomy" id="111012"/>
    <lineage>
        <taxon>Eukaryota</taxon>
        <taxon>Fungi</taxon>
        <taxon>Dikarya</taxon>
        <taxon>Ascomycota</taxon>
        <taxon>Pezizomycotina</taxon>
        <taxon>Dothideomycetes</taxon>
        <taxon>Dothideomycetidae</taxon>
        <taxon>Mycosphaerellales</taxon>
        <taxon>Mycosphaerellaceae</taxon>
        <taxon>Lecanosticta</taxon>
    </lineage>
</organism>
<feature type="chain" id="PRO_5042542010" evidence="2">
    <location>
        <begin position="22"/>
        <end position="209"/>
    </location>
</feature>
<feature type="signal peptide" evidence="2">
    <location>
        <begin position="1"/>
        <end position="21"/>
    </location>
</feature>
<dbReference type="AlphaFoldDB" id="A0AAI9E886"/>
<evidence type="ECO:0000313" key="3">
    <source>
        <dbReference type="EMBL" id="CAK3865903.1"/>
    </source>
</evidence>
<keyword evidence="4" id="KW-1185">Reference proteome</keyword>
<evidence type="ECO:0000256" key="2">
    <source>
        <dbReference type="SAM" id="SignalP"/>
    </source>
</evidence>
<protein>
    <submittedName>
        <fullName evidence="3">Uncharacterized protein</fullName>
    </submittedName>
</protein>
<reference evidence="3" key="1">
    <citation type="submission" date="2023-11" db="EMBL/GenBank/DDBJ databases">
        <authorList>
            <person name="Alioto T."/>
            <person name="Alioto T."/>
            <person name="Gomez Garrido J."/>
        </authorList>
    </citation>
    <scope>NUCLEOTIDE SEQUENCE</scope>
</reference>
<proteinExistence type="predicted"/>
<feature type="region of interest" description="Disordered" evidence="1">
    <location>
        <begin position="157"/>
        <end position="184"/>
    </location>
</feature>
<name>A0AAI9E886_9PEZI</name>
<dbReference type="Proteomes" id="UP001296104">
    <property type="component" value="Unassembled WGS sequence"/>
</dbReference>
<accession>A0AAI9E886</accession>
<comment type="caution">
    <text evidence="3">The sequence shown here is derived from an EMBL/GenBank/DDBJ whole genome shotgun (WGS) entry which is preliminary data.</text>
</comment>
<evidence type="ECO:0000256" key="1">
    <source>
        <dbReference type="SAM" id="MobiDB-lite"/>
    </source>
</evidence>